<dbReference type="PANTHER" id="PTHR43740:SF2">
    <property type="entry name" value="LEUCINE--TRNA LIGASE, MITOCHONDRIAL"/>
    <property type="match status" value="1"/>
</dbReference>
<dbReference type="InterPro" id="IPR014729">
    <property type="entry name" value="Rossmann-like_a/b/a_fold"/>
</dbReference>
<evidence type="ECO:0000256" key="5">
    <source>
        <dbReference type="ARBA" id="ARBA00022840"/>
    </source>
</evidence>
<dbReference type="Gene3D" id="3.40.50.620">
    <property type="entry name" value="HUPs"/>
    <property type="match status" value="2"/>
</dbReference>
<keyword evidence="3 9" id="KW-0436">Ligase</keyword>
<dbReference type="PROSITE" id="PS00178">
    <property type="entry name" value="AA_TRNA_LIGASE_I"/>
    <property type="match status" value="1"/>
</dbReference>
<dbReference type="InterPro" id="IPR002300">
    <property type="entry name" value="aa-tRNA-synth_Ia"/>
</dbReference>
<feature type="short sequence motif" description="'KMSKS' region" evidence="9">
    <location>
        <begin position="618"/>
        <end position="622"/>
    </location>
</feature>
<evidence type="ECO:0000259" key="13">
    <source>
        <dbReference type="Pfam" id="PF09334"/>
    </source>
</evidence>
<keyword evidence="4 9" id="KW-0547">Nucleotide-binding</keyword>
<keyword evidence="6 9" id="KW-0648">Protein biosynthesis</keyword>
<evidence type="ECO:0000256" key="3">
    <source>
        <dbReference type="ARBA" id="ARBA00022598"/>
    </source>
</evidence>
<evidence type="ECO:0000259" key="11">
    <source>
        <dbReference type="Pfam" id="PF00133"/>
    </source>
</evidence>
<evidence type="ECO:0000256" key="1">
    <source>
        <dbReference type="ARBA" id="ARBA00005594"/>
    </source>
</evidence>
<dbReference type="FunFam" id="3.40.50.620:FF:000003">
    <property type="entry name" value="Leucine--tRNA ligase"/>
    <property type="match status" value="1"/>
</dbReference>
<feature type="short sequence motif" description="'HIGH' region" evidence="9">
    <location>
        <begin position="42"/>
        <end position="52"/>
    </location>
</feature>
<dbReference type="Gene3D" id="1.10.730.10">
    <property type="entry name" value="Isoleucyl-tRNA Synthetase, Domain 1"/>
    <property type="match status" value="2"/>
</dbReference>
<feature type="binding site" evidence="9">
    <location>
        <position position="621"/>
    </location>
    <ligand>
        <name>ATP</name>
        <dbReference type="ChEBI" id="CHEBI:30616"/>
    </ligand>
</feature>
<dbReference type="PANTHER" id="PTHR43740">
    <property type="entry name" value="LEUCYL-TRNA SYNTHETASE"/>
    <property type="match status" value="1"/>
</dbReference>
<dbReference type="Pfam" id="PF08264">
    <property type="entry name" value="Anticodon_1"/>
    <property type="match status" value="1"/>
</dbReference>
<protein>
    <recommendedName>
        <fullName evidence="9">Leucine--tRNA ligase</fullName>
        <ecNumber evidence="9">6.1.1.4</ecNumber>
    </recommendedName>
    <alternativeName>
        <fullName evidence="9">Leucyl-tRNA synthetase</fullName>
        <shortName evidence="9">LeuRS</shortName>
    </alternativeName>
</protein>
<dbReference type="EMBL" id="BNCK01000001">
    <property type="protein sequence ID" value="GHF81326.1"/>
    <property type="molecule type" value="Genomic_DNA"/>
</dbReference>
<dbReference type="Pfam" id="PF09334">
    <property type="entry name" value="tRNA-synt_1g"/>
    <property type="match status" value="1"/>
</dbReference>
<dbReference type="FunFam" id="1.10.730.10:FF:000003">
    <property type="entry name" value="Leucine--tRNA ligase"/>
    <property type="match status" value="1"/>
</dbReference>
<dbReference type="CDD" id="cd07958">
    <property type="entry name" value="Anticodon_Ia_Leu_BEm"/>
    <property type="match status" value="1"/>
</dbReference>
<dbReference type="GO" id="GO:0004823">
    <property type="term" value="F:leucine-tRNA ligase activity"/>
    <property type="evidence" value="ECO:0007669"/>
    <property type="project" value="UniProtKB-UniRule"/>
</dbReference>
<accession>A0A919EI56</accession>
<feature type="domain" description="Leucyl-tRNA synthetase editing" evidence="14">
    <location>
        <begin position="221"/>
        <end position="401"/>
    </location>
</feature>
<dbReference type="SUPFAM" id="SSF50677">
    <property type="entry name" value="ValRS/IleRS/LeuRS editing domain"/>
    <property type="match status" value="1"/>
</dbReference>
<feature type="domain" description="Methionyl/Leucyl tRNA synthetase" evidence="13">
    <location>
        <begin position="39"/>
        <end position="171"/>
    </location>
</feature>
<dbReference type="Pfam" id="PF13603">
    <property type="entry name" value="tRNA-synt_1_2"/>
    <property type="match status" value="1"/>
</dbReference>
<dbReference type="InterPro" id="IPR009080">
    <property type="entry name" value="tRNAsynth_Ia_anticodon-bd"/>
</dbReference>
<evidence type="ECO:0000256" key="2">
    <source>
        <dbReference type="ARBA" id="ARBA00022490"/>
    </source>
</evidence>
<reference evidence="15" key="1">
    <citation type="journal article" date="2014" name="Int. J. Syst. Evol. Microbiol.">
        <title>Complete genome sequence of Corynebacterium casei LMG S-19264T (=DSM 44701T), isolated from a smear-ripened cheese.</title>
        <authorList>
            <consortium name="US DOE Joint Genome Institute (JGI-PGF)"/>
            <person name="Walter F."/>
            <person name="Albersmeier A."/>
            <person name="Kalinowski J."/>
            <person name="Ruckert C."/>
        </authorList>
    </citation>
    <scope>NUCLEOTIDE SEQUENCE</scope>
    <source>
        <strain evidence="15">KCTC 42731</strain>
    </source>
</reference>
<keyword evidence="16" id="KW-1185">Reference proteome</keyword>
<dbReference type="Gene3D" id="2.20.28.290">
    <property type="match status" value="1"/>
</dbReference>
<dbReference type="Proteomes" id="UP000623842">
    <property type="component" value="Unassembled WGS sequence"/>
</dbReference>
<dbReference type="Gene3D" id="3.10.20.590">
    <property type="match status" value="1"/>
</dbReference>
<dbReference type="HAMAP" id="MF_00049_B">
    <property type="entry name" value="Leu_tRNA_synth_B"/>
    <property type="match status" value="1"/>
</dbReference>
<sequence length="859" mass="96706">MESIYNPQSIEAEVQKYWTENKTFKAVEQPGKEKFYCLSMFPYPSGKLHMGHVRNYSLGDVISRYQRLQGKNVMQPMGWDSFGLPAENAAIKNNSAPAKWTYQNIDYMKGQLKSLGFGYDWDRELATCRKDYYRWEQWFFTKLYEKGLVYKKNATVNWDPVDQTVLANEQVIDGRGWRSGAIVERKEIPQWFIKITDYAEELLNDLDQLEGWPEQVKTMQRNWIGRSQGVEMTFAIADSEEQFDIYTTRPDTVMGVTYVALAAQHPLALAAAKSNPELAAFIDECKQSKATEADIAAMEKKGVDTGLKAVHPLTGELVPVWAANFVLMDYGSGAVMSVPGHDQRDYEFAKKYGLAIKQVIEASEDDNIDEAAIVDKNTLINSGEFDGLSFEQAFDAIAQKLVSLGKGSVKVNYRLRDWGVSRQRYWGAPIPMINLANGESVPVPEDQLPVELPEDVVMNGVTSPIKDDPEWAKTTYNGEAALKETDTFDTFMESSWYYARFCSPNDDTQMLDPEKANYWLPVDQYVGGIEHAILHLLYARFFHKLLRDVGLVDSDEPFKSLLCQGMVLADTYYREGENGGQEWIAPSDVEVERNDKGQITKATSKLDGEPVISAGMSKMSKSKNNGIDPQEVIEQFGADTVRLFVMFTSPPEQTLEWSDSGVEGAHRFLKRVWKLAYDFTQSGDVADIDVKTLNSAQKTLRRELHKTISKVSDDIGRRNTFNTAIAAIMELMNHLAKAPLESNEDRAVMQEAIRAVVLMLSPIVPHLGHNLWQQIGDGSSLEEASWPQVDESALVEDEKLIIVQVNGKVRAKITVAADASQEQVEHLGTTEENVAKFIDDKTIRKVIYVPGKLLNIVAN</sequence>
<evidence type="ECO:0000256" key="4">
    <source>
        <dbReference type="ARBA" id="ARBA00022741"/>
    </source>
</evidence>
<dbReference type="FunFam" id="3.90.740.10:FF:000012">
    <property type="entry name" value="Leucine--tRNA ligase"/>
    <property type="match status" value="1"/>
</dbReference>
<dbReference type="InterPro" id="IPR001412">
    <property type="entry name" value="aa-tRNA-synth_I_CS"/>
</dbReference>
<comment type="subcellular location">
    <subcellularLocation>
        <location evidence="9">Cytoplasm</location>
    </subcellularLocation>
</comment>
<dbReference type="SUPFAM" id="SSF47323">
    <property type="entry name" value="Anticodon-binding domain of a subclass of class I aminoacyl-tRNA synthetases"/>
    <property type="match status" value="1"/>
</dbReference>
<dbReference type="GO" id="GO:0005524">
    <property type="term" value="F:ATP binding"/>
    <property type="evidence" value="ECO:0007669"/>
    <property type="project" value="UniProtKB-UniRule"/>
</dbReference>
<evidence type="ECO:0000256" key="7">
    <source>
        <dbReference type="ARBA" id="ARBA00023146"/>
    </source>
</evidence>
<evidence type="ECO:0000256" key="10">
    <source>
        <dbReference type="RuleBase" id="RU363035"/>
    </source>
</evidence>
<feature type="domain" description="Aminoacyl-tRNA synthetase class Ia" evidence="11">
    <location>
        <begin position="617"/>
        <end position="657"/>
    </location>
</feature>
<evidence type="ECO:0000259" key="14">
    <source>
        <dbReference type="Pfam" id="PF13603"/>
    </source>
</evidence>
<dbReference type="FunFam" id="3.10.20.590:FF:000001">
    <property type="entry name" value="Leucine--tRNA ligase"/>
    <property type="match status" value="1"/>
</dbReference>
<comment type="similarity">
    <text evidence="1 9 10">Belongs to the class-I aminoacyl-tRNA synthetase family.</text>
</comment>
<dbReference type="InterPro" id="IPR013155">
    <property type="entry name" value="M/V/L/I-tRNA-synth_anticd-bd"/>
</dbReference>
<name>A0A919EI56_9GAMM</name>
<dbReference type="PRINTS" id="PR00985">
    <property type="entry name" value="TRNASYNTHLEU"/>
</dbReference>
<evidence type="ECO:0000259" key="12">
    <source>
        <dbReference type="Pfam" id="PF08264"/>
    </source>
</evidence>
<dbReference type="AlphaFoldDB" id="A0A919EI56"/>
<dbReference type="InterPro" id="IPR025709">
    <property type="entry name" value="Leu_tRNA-synth_edit"/>
</dbReference>
<dbReference type="RefSeq" id="WP_189767213.1">
    <property type="nucleotide sequence ID" value="NZ_BNCK01000001.1"/>
</dbReference>
<dbReference type="InterPro" id="IPR002302">
    <property type="entry name" value="Leu-tRNA-ligase"/>
</dbReference>
<evidence type="ECO:0000313" key="15">
    <source>
        <dbReference type="EMBL" id="GHF81326.1"/>
    </source>
</evidence>
<dbReference type="Gene3D" id="3.90.740.10">
    <property type="entry name" value="Valyl/Leucyl/Isoleucyl-tRNA synthetase, editing domain"/>
    <property type="match status" value="1"/>
</dbReference>
<dbReference type="EC" id="6.1.1.4" evidence="9"/>
<dbReference type="NCBIfam" id="TIGR00396">
    <property type="entry name" value="leuS_bact"/>
    <property type="match status" value="1"/>
</dbReference>
<dbReference type="CDD" id="cd00812">
    <property type="entry name" value="LeuRS_core"/>
    <property type="match status" value="1"/>
</dbReference>
<dbReference type="GO" id="GO:0006429">
    <property type="term" value="P:leucyl-tRNA aminoacylation"/>
    <property type="evidence" value="ECO:0007669"/>
    <property type="project" value="UniProtKB-UniRule"/>
</dbReference>
<dbReference type="FunFam" id="3.40.50.620:FF:000124">
    <property type="entry name" value="Leucine--tRNA ligase"/>
    <property type="match status" value="1"/>
</dbReference>
<dbReference type="GO" id="GO:0005829">
    <property type="term" value="C:cytosol"/>
    <property type="evidence" value="ECO:0007669"/>
    <property type="project" value="TreeGrafter"/>
</dbReference>
<dbReference type="GO" id="GO:0002161">
    <property type="term" value="F:aminoacyl-tRNA deacylase activity"/>
    <property type="evidence" value="ECO:0007669"/>
    <property type="project" value="InterPro"/>
</dbReference>
<feature type="domain" description="Methionyl/Valyl/Leucyl/Isoleucyl-tRNA synthetase anticodon-binding" evidence="12">
    <location>
        <begin position="698"/>
        <end position="822"/>
    </location>
</feature>
<comment type="catalytic activity">
    <reaction evidence="8 9">
        <text>tRNA(Leu) + L-leucine + ATP = L-leucyl-tRNA(Leu) + AMP + diphosphate</text>
        <dbReference type="Rhea" id="RHEA:11688"/>
        <dbReference type="Rhea" id="RHEA-COMP:9613"/>
        <dbReference type="Rhea" id="RHEA-COMP:9622"/>
        <dbReference type="ChEBI" id="CHEBI:30616"/>
        <dbReference type="ChEBI" id="CHEBI:33019"/>
        <dbReference type="ChEBI" id="CHEBI:57427"/>
        <dbReference type="ChEBI" id="CHEBI:78442"/>
        <dbReference type="ChEBI" id="CHEBI:78494"/>
        <dbReference type="ChEBI" id="CHEBI:456215"/>
        <dbReference type="EC" id="6.1.1.4"/>
    </reaction>
</comment>
<feature type="domain" description="Aminoacyl-tRNA synthetase class Ia" evidence="11">
    <location>
        <begin position="415"/>
        <end position="570"/>
    </location>
</feature>
<reference evidence="15" key="2">
    <citation type="submission" date="2020-09" db="EMBL/GenBank/DDBJ databases">
        <authorList>
            <person name="Sun Q."/>
            <person name="Kim S."/>
        </authorList>
    </citation>
    <scope>NUCLEOTIDE SEQUENCE</scope>
    <source>
        <strain evidence="15">KCTC 42731</strain>
    </source>
</reference>
<organism evidence="15 16">
    <name type="scientific">Thalassotalea marina</name>
    <dbReference type="NCBI Taxonomy" id="1673741"/>
    <lineage>
        <taxon>Bacteria</taxon>
        <taxon>Pseudomonadati</taxon>
        <taxon>Pseudomonadota</taxon>
        <taxon>Gammaproteobacteria</taxon>
        <taxon>Alteromonadales</taxon>
        <taxon>Colwelliaceae</taxon>
        <taxon>Thalassotalea</taxon>
    </lineage>
</organism>
<dbReference type="FunFam" id="2.20.28.290:FF:000001">
    <property type="entry name" value="Leucine--tRNA ligase"/>
    <property type="match status" value="1"/>
</dbReference>
<gene>
    <name evidence="9 15" type="primary">leuS</name>
    <name evidence="15" type="ORF">GCM10017161_05920</name>
</gene>
<dbReference type="SUPFAM" id="SSF52374">
    <property type="entry name" value="Nucleotidylyl transferase"/>
    <property type="match status" value="1"/>
</dbReference>
<evidence type="ECO:0000313" key="16">
    <source>
        <dbReference type="Proteomes" id="UP000623842"/>
    </source>
</evidence>
<keyword evidence="2 9" id="KW-0963">Cytoplasm</keyword>
<evidence type="ECO:0000256" key="8">
    <source>
        <dbReference type="ARBA" id="ARBA00047469"/>
    </source>
</evidence>
<keyword evidence="7 9" id="KW-0030">Aminoacyl-tRNA synthetase</keyword>
<dbReference type="InterPro" id="IPR015413">
    <property type="entry name" value="Methionyl/Leucyl_tRNA_Synth"/>
</dbReference>
<evidence type="ECO:0000256" key="6">
    <source>
        <dbReference type="ARBA" id="ARBA00022917"/>
    </source>
</evidence>
<dbReference type="InterPro" id="IPR009008">
    <property type="entry name" value="Val/Leu/Ile-tRNA-synth_edit"/>
</dbReference>
<comment type="caution">
    <text evidence="15">The sequence shown here is derived from an EMBL/GenBank/DDBJ whole genome shotgun (WGS) entry which is preliminary data.</text>
</comment>
<proteinExistence type="inferred from homology"/>
<keyword evidence="5 9" id="KW-0067">ATP-binding</keyword>
<evidence type="ECO:0000256" key="9">
    <source>
        <dbReference type="HAMAP-Rule" id="MF_00049"/>
    </source>
</evidence>
<dbReference type="Pfam" id="PF00133">
    <property type="entry name" value="tRNA-synt_1"/>
    <property type="match status" value="2"/>
</dbReference>